<keyword evidence="3" id="KW-1185">Reference proteome</keyword>
<protein>
    <submittedName>
        <fullName evidence="2">ATPase</fullName>
    </submittedName>
</protein>
<accession>A0A4Q1C5X3</accession>
<dbReference type="Pfam" id="PF01869">
    <property type="entry name" value="BcrAD_BadFG"/>
    <property type="match status" value="1"/>
</dbReference>
<dbReference type="OrthoDB" id="9772633at2"/>
<comment type="caution">
    <text evidence="2">The sequence shown here is derived from an EMBL/GenBank/DDBJ whole genome shotgun (WGS) entry which is preliminary data.</text>
</comment>
<organism evidence="2 3">
    <name type="scientific">Oleiharenicola lentus</name>
    <dbReference type="NCBI Taxonomy" id="2508720"/>
    <lineage>
        <taxon>Bacteria</taxon>
        <taxon>Pseudomonadati</taxon>
        <taxon>Verrucomicrobiota</taxon>
        <taxon>Opitutia</taxon>
        <taxon>Opitutales</taxon>
        <taxon>Opitutaceae</taxon>
        <taxon>Oleiharenicola</taxon>
    </lineage>
</organism>
<evidence type="ECO:0000313" key="3">
    <source>
        <dbReference type="Proteomes" id="UP000290218"/>
    </source>
</evidence>
<dbReference type="AlphaFoldDB" id="A0A4Q1C5X3"/>
<dbReference type="InterPro" id="IPR002731">
    <property type="entry name" value="ATPase_BadF"/>
</dbReference>
<sequence>MKSPGFKIGVDGGGTKTEFILVDAAGAIVARHLGPGCNPSQVGPERAREILLAGLAALRSSLPDAGHPSPVSTTHLYMAGSPPFWRETAASLNNIGIVTTGPDSLPVLELATGGNPGLVLHAGTGSFVAARTADGSVHYAGGLGWKLGDAGSGFDLGRRALAIALLELQAAPAAGSPPPQKLSPLAEALCAHTGLADYAANSRFLYNDPAANATISAFAPRVLELAEQDCGPAQQVVADSVTDLARLADQVIHRLFPSPDARVPCGVSGRILNSVPAAFALRSLAAKLRWPVALHFITESPAEGVRRLLAKA</sequence>
<name>A0A4Q1C5X3_9BACT</name>
<dbReference type="Proteomes" id="UP000290218">
    <property type="component" value="Unassembled WGS sequence"/>
</dbReference>
<evidence type="ECO:0000259" key="1">
    <source>
        <dbReference type="Pfam" id="PF01869"/>
    </source>
</evidence>
<reference evidence="2 3" key="1">
    <citation type="submission" date="2019-01" db="EMBL/GenBank/DDBJ databases">
        <title>Lacunisphaera sp. strain TWA-58.</title>
        <authorList>
            <person name="Chen W.-M."/>
        </authorList>
    </citation>
    <scope>NUCLEOTIDE SEQUENCE [LARGE SCALE GENOMIC DNA]</scope>
    <source>
        <strain evidence="2 3">TWA-58</strain>
    </source>
</reference>
<dbReference type="EMBL" id="SDHX01000002">
    <property type="protein sequence ID" value="RXK53864.1"/>
    <property type="molecule type" value="Genomic_DNA"/>
</dbReference>
<proteinExistence type="predicted"/>
<dbReference type="PANTHER" id="PTHR43190">
    <property type="entry name" value="N-ACETYL-D-GLUCOSAMINE KINASE"/>
    <property type="match status" value="1"/>
</dbReference>
<dbReference type="CDD" id="cd24007">
    <property type="entry name" value="ASKHA_NBD_eukNAGK-like"/>
    <property type="match status" value="1"/>
</dbReference>
<dbReference type="SUPFAM" id="SSF53067">
    <property type="entry name" value="Actin-like ATPase domain"/>
    <property type="match status" value="2"/>
</dbReference>
<evidence type="ECO:0000313" key="2">
    <source>
        <dbReference type="EMBL" id="RXK53864.1"/>
    </source>
</evidence>
<feature type="domain" description="ATPase BadF/BadG/BcrA/BcrD type" evidence="1">
    <location>
        <begin position="8"/>
        <end position="261"/>
    </location>
</feature>
<dbReference type="InterPro" id="IPR043129">
    <property type="entry name" value="ATPase_NBD"/>
</dbReference>
<dbReference type="Gene3D" id="3.30.420.40">
    <property type="match status" value="2"/>
</dbReference>
<dbReference type="PANTHER" id="PTHR43190:SF3">
    <property type="entry name" value="N-ACETYL-D-GLUCOSAMINE KINASE"/>
    <property type="match status" value="1"/>
</dbReference>
<gene>
    <name evidence="2" type="ORF">ESB00_19475</name>
</gene>
<dbReference type="InterPro" id="IPR052519">
    <property type="entry name" value="Euk-type_GlcNAc_Kinase"/>
</dbReference>
<dbReference type="RefSeq" id="WP_129049896.1">
    <property type="nucleotide sequence ID" value="NZ_SDHX01000002.1"/>
</dbReference>